<gene>
    <name evidence="3" type="ORF">BMT55_02090</name>
</gene>
<dbReference type="PANTHER" id="PTHR46797">
    <property type="entry name" value="HTH-TYPE TRANSCRIPTIONAL REGULATOR"/>
    <property type="match status" value="1"/>
</dbReference>
<dbReference type="RefSeq" id="WP_036094686.1">
    <property type="nucleotide sequence ID" value="NZ_BJEY01000003.1"/>
</dbReference>
<dbReference type="Pfam" id="PF01381">
    <property type="entry name" value="HTH_3"/>
    <property type="match status" value="1"/>
</dbReference>
<feature type="domain" description="HTH cro/C1-type" evidence="2">
    <location>
        <begin position="34"/>
        <end position="88"/>
    </location>
</feature>
<name>A0ABX4XSI6_9LIST</name>
<dbReference type="SMART" id="SM00530">
    <property type="entry name" value="HTH_XRE"/>
    <property type="match status" value="1"/>
</dbReference>
<dbReference type="PROSITE" id="PS50943">
    <property type="entry name" value="HTH_CROC1"/>
    <property type="match status" value="1"/>
</dbReference>
<evidence type="ECO:0000259" key="2">
    <source>
        <dbReference type="PROSITE" id="PS50943"/>
    </source>
</evidence>
<dbReference type="CDD" id="cd00093">
    <property type="entry name" value="HTH_XRE"/>
    <property type="match status" value="1"/>
</dbReference>
<evidence type="ECO:0000256" key="1">
    <source>
        <dbReference type="ARBA" id="ARBA00023125"/>
    </source>
</evidence>
<comment type="caution">
    <text evidence="3">The sequence shown here is derived from an EMBL/GenBank/DDBJ whole genome shotgun (WGS) entry which is preliminary data.</text>
</comment>
<keyword evidence="1" id="KW-0238">DNA-binding</keyword>
<sequence length="90" mass="10204">MSIEKTFNMDEMLNDIGDIHGKELQLKLQLSAKIKEIRKNNKMTQVKLAELSNVPTKTISYLENGKNFPSIPTLLRITESMGATLKISIR</sequence>
<dbReference type="InterPro" id="IPR010982">
    <property type="entry name" value="Lambda_DNA-bd_dom_sf"/>
</dbReference>
<dbReference type="EMBL" id="MPDH01000002">
    <property type="protein sequence ID" value="PNP94301.1"/>
    <property type="molecule type" value="Genomic_DNA"/>
</dbReference>
<dbReference type="Gene3D" id="1.10.260.40">
    <property type="entry name" value="lambda repressor-like DNA-binding domains"/>
    <property type="match status" value="1"/>
</dbReference>
<keyword evidence="4" id="KW-1185">Reference proteome</keyword>
<dbReference type="InterPro" id="IPR050807">
    <property type="entry name" value="TransReg_Diox_bact_type"/>
</dbReference>
<organism evidence="3 4">
    <name type="scientific">Listeria newyorkensis</name>
    <dbReference type="NCBI Taxonomy" id="1497681"/>
    <lineage>
        <taxon>Bacteria</taxon>
        <taxon>Bacillati</taxon>
        <taxon>Bacillota</taxon>
        <taxon>Bacilli</taxon>
        <taxon>Bacillales</taxon>
        <taxon>Listeriaceae</taxon>
        <taxon>Listeria</taxon>
    </lineage>
</organism>
<evidence type="ECO:0000313" key="4">
    <source>
        <dbReference type="Proteomes" id="UP000236500"/>
    </source>
</evidence>
<dbReference type="InterPro" id="IPR001387">
    <property type="entry name" value="Cro/C1-type_HTH"/>
</dbReference>
<protein>
    <recommendedName>
        <fullName evidence="2">HTH cro/C1-type domain-containing protein</fullName>
    </recommendedName>
</protein>
<evidence type="ECO:0000313" key="3">
    <source>
        <dbReference type="EMBL" id="PNP94301.1"/>
    </source>
</evidence>
<accession>A0ABX4XSI6</accession>
<dbReference type="SUPFAM" id="SSF47413">
    <property type="entry name" value="lambda repressor-like DNA-binding domains"/>
    <property type="match status" value="1"/>
</dbReference>
<proteinExistence type="predicted"/>
<dbReference type="PANTHER" id="PTHR46797:SF1">
    <property type="entry name" value="METHYLPHOSPHONATE SYNTHASE"/>
    <property type="match status" value="1"/>
</dbReference>
<reference evidence="3 4" key="1">
    <citation type="submission" date="2016-11" db="EMBL/GenBank/DDBJ databases">
        <title>Whole Genome Sequence of Listeria newyorkensis.</title>
        <authorList>
            <person name="Frink S."/>
            <person name="Morales C."/>
            <person name="Kiang D."/>
        </authorList>
    </citation>
    <scope>NUCLEOTIDE SEQUENCE [LARGE SCALE GENOMIC DNA]</scope>
    <source>
        <strain evidence="3 4">F1604011-044</strain>
    </source>
</reference>
<dbReference type="Proteomes" id="UP000236500">
    <property type="component" value="Unassembled WGS sequence"/>
</dbReference>